<feature type="domain" description="PAS" evidence="5">
    <location>
        <begin position="126"/>
        <end position="196"/>
    </location>
</feature>
<dbReference type="Proteomes" id="UP001314903">
    <property type="component" value="Unassembled WGS sequence"/>
</dbReference>
<dbReference type="NCBIfam" id="TIGR00254">
    <property type="entry name" value="GGDEF"/>
    <property type="match status" value="1"/>
</dbReference>
<dbReference type="NCBIfam" id="TIGR00229">
    <property type="entry name" value="sensory_box"/>
    <property type="match status" value="1"/>
</dbReference>
<evidence type="ECO:0000259" key="6">
    <source>
        <dbReference type="PROSITE" id="PS50887"/>
    </source>
</evidence>
<dbReference type="Pfam" id="PF00072">
    <property type="entry name" value="Response_reg"/>
    <property type="match status" value="1"/>
</dbReference>
<feature type="modified residue" description="4-aspartylphosphate" evidence="3">
    <location>
        <position position="53"/>
    </location>
</feature>
<accession>A0ABS4KMH3</accession>
<dbReference type="InterPro" id="IPR011006">
    <property type="entry name" value="CheY-like_superfamily"/>
</dbReference>
<dbReference type="Pfam" id="PF13426">
    <property type="entry name" value="PAS_9"/>
    <property type="match status" value="1"/>
</dbReference>
<gene>
    <name evidence="7" type="ORF">J2Z35_002814</name>
</gene>
<dbReference type="SMART" id="SM00267">
    <property type="entry name" value="GGDEF"/>
    <property type="match status" value="1"/>
</dbReference>
<feature type="domain" description="GGDEF" evidence="6">
    <location>
        <begin position="400"/>
        <end position="526"/>
    </location>
</feature>
<dbReference type="InterPro" id="IPR029787">
    <property type="entry name" value="Nucleotide_cyclase"/>
</dbReference>
<evidence type="ECO:0000256" key="1">
    <source>
        <dbReference type="ARBA" id="ARBA00018672"/>
    </source>
</evidence>
<dbReference type="InterPro" id="IPR050469">
    <property type="entry name" value="Diguanylate_Cyclase"/>
</dbReference>
<dbReference type="EMBL" id="JAGGLI010000053">
    <property type="protein sequence ID" value="MBP2028976.1"/>
    <property type="molecule type" value="Genomic_DNA"/>
</dbReference>
<dbReference type="PANTHER" id="PTHR45138:SF9">
    <property type="entry name" value="DIGUANYLATE CYCLASE DGCM-RELATED"/>
    <property type="match status" value="1"/>
</dbReference>
<protein>
    <recommendedName>
        <fullName evidence="1">Stage 0 sporulation protein A homolog</fullName>
    </recommendedName>
</protein>
<sequence>MYKILLVDDSDLSRKIVKTALEQNEYQVICAKNGPEAVECVKSVNDIDLILMDIELESGKDGIDTAKEILRIKNLPITFLTANSSKEILEKIEGLGNYGYISKGIEKYAFLSSVQSAINLFNSVSEAKFYQSIYENASEEIYIFDFEKNEILSVNNSACENLNYSKFDLSGASIFKVMPELEHEIKNMFNNLKEGKNEIKFNQKNKRKDSTVYFTENKISLTFYKSRSIGVIVSTDVTEKKRLEKEKEENQKRLNAMIEGVPSPALLVSKDNIIMNQNKAAEINFEFGIGMTFDSSILDEQTFSKKDLSEEKINTEQKNHEKEAHNNSKEIFYKSRYWNLHIIKLGEDNLYYFVDVTEYKEMENKLFEMAIKDELTGTFNRRYFTNKLKEETERSKRTGRAFSIIMLDLDDFKLINDKYGHCIGDVVLKSVVNSINDRLRKIDLLARWGGEEFMIILPETNIDNARFVANSILEKISHIKIGDIPKITASIGISEYNLSEDYKALIKRADDRMYEAKRSGKNCAKS</sequence>
<dbReference type="SUPFAM" id="SSF55073">
    <property type="entry name" value="Nucleotide cyclase"/>
    <property type="match status" value="1"/>
</dbReference>
<organism evidence="7 8">
    <name type="scientific">Acetoanaerobium pronyense</name>
    <dbReference type="NCBI Taxonomy" id="1482736"/>
    <lineage>
        <taxon>Bacteria</taxon>
        <taxon>Bacillati</taxon>
        <taxon>Bacillota</taxon>
        <taxon>Clostridia</taxon>
        <taxon>Peptostreptococcales</taxon>
        <taxon>Filifactoraceae</taxon>
        <taxon>Acetoanaerobium</taxon>
    </lineage>
</organism>
<comment type="function">
    <text evidence="2">May play the central regulatory role in sporulation. It may be an element of the effector pathway responsible for the activation of sporulation genes in response to nutritional stress. Spo0A may act in concert with spo0H (a sigma factor) to control the expression of some genes that are critical to the sporulation process.</text>
</comment>
<dbReference type="PROSITE" id="PS50110">
    <property type="entry name" value="RESPONSE_REGULATORY"/>
    <property type="match status" value="1"/>
</dbReference>
<keyword evidence="3" id="KW-0597">Phosphoprotein</keyword>
<evidence type="ECO:0000259" key="5">
    <source>
        <dbReference type="PROSITE" id="PS50112"/>
    </source>
</evidence>
<proteinExistence type="predicted"/>
<dbReference type="SUPFAM" id="SSF55785">
    <property type="entry name" value="PYP-like sensor domain (PAS domain)"/>
    <property type="match status" value="2"/>
</dbReference>
<dbReference type="PROSITE" id="PS50887">
    <property type="entry name" value="GGDEF"/>
    <property type="match status" value="1"/>
</dbReference>
<dbReference type="InterPro" id="IPR000160">
    <property type="entry name" value="GGDEF_dom"/>
</dbReference>
<reference evidence="7 8" key="1">
    <citation type="submission" date="2021-03" db="EMBL/GenBank/DDBJ databases">
        <title>Genomic Encyclopedia of Type Strains, Phase IV (KMG-IV): sequencing the most valuable type-strain genomes for metagenomic binning, comparative biology and taxonomic classification.</title>
        <authorList>
            <person name="Goeker M."/>
        </authorList>
    </citation>
    <scope>NUCLEOTIDE SEQUENCE [LARGE SCALE GENOMIC DNA]</scope>
    <source>
        <strain evidence="7 8">DSM 27512</strain>
    </source>
</reference>
<name>A0ABS4KMH3_9FIRM</name>
<evidence type="ECO:0000313" key="8">
    <source>
        <dbReference type="Proteomes" id="UP001314903"/>
    </source>
</evidence>
<dbReference type="Gene3D" id="3.40.50.2300">
    <property type="match status" value="1"/>
</dbReference>
<evidence type="ECO:0000256" key="2">
    <source>
        <dbReference type="ARBA" id="ARBA00024867"/>
    </source>
</evidence>
<dbReference type="InterPro" id="IPR043128">
    <property type="entry name" value="Rev_trsase/Diguanyl_cyclase"/>
</dbReference>
<dbReference type="Pfam" id="PF00990">
    <property type="entry name" value="GGDEF"/>
    <property type="match status" value="1"/>
</dbReference>
<dbReference type="Gene3D" id="3.30.450.20">
    <property type="entry name" value="PAS domain"/>
    <property type="match status" value="1"/>
</dbReference>
<dbReference type="SUPFAM" id="SSF52172">
    <property type="entry name" value="CheY-like"/>
    <property type="match status" value="1"/>
</dbReference>
<dbReference type="InterPro" id="IPR000014">
    <property type="entry name" value="PAS"/>
</dbReference>
<dbReference type="SMART" id="SM00448">
    <property type="entry name" value="REC"/>
    <property type="match status" value="1"/>
</dbReference>
<dbReference type="CDD" id="cd01949">
    <property type="entry name" value="GGDEF"/>
    <property type="match status" value="1"/>
</dbReference>
<dbReference type="PANTHER" id="PTHR45138">
    <property type="entry name" value="REGULATORY COMPONENTS OF SENSORY TRANSDUCTION SYSTEM"/>
    <property type="match status" value="1"/>
</dbReference>
<dbReference type="InterPro" id="IPR001789">
    <property type="entry name" value="Sig_transdc_resp-reg_receiver"/>
</dbReference>
<dbReference type="PROSITE" id="PS50112">
    <property type="entry name" value="PAS"/>
    <property type="match status" value="1"/>
</dbReference>
<dbReference type="InterPro" id="IPR035965">
    <property type="entry name" value="PAS-like_dom_sf"/>
</dbReference>
<comment type="caution">
    <text evidence="7">The sequence shown here is derived from an EMBL/GenBank/DDBJ whole genome shotgun (WGS) entry which is preliminary data.</text>
</comment>
<dbReference type="SMART" id="SM00091">
    <property type="entry name" value="PAS"/>
    <property type="match status" value="2"/>
</dbReference>
<dbReference type="RefSeq" id="WP_209662031.1">
    <property type="nucleotide sequence ID" value="NZ_JAGGLI010000053.1"/>
</dbReference>
<keyword evidence="8" id="KW-1185">Reference proteome</keyword>
<evidence type="ECO:0000259" key="4">
    <source>
        <dbReference type="PROSITE" id="PS50110"/>
    </source>
</evidence>
<dbReference type="Gene3D" id="3.30.70.270">
    <property type="match status" value="1"/>
</dbReference>
<evidence type="ECO:0000313" key="7">
    <source>
        <dbReference type="EMBL" id="MBP2028976.1"/>
    </source>
</evidence>
<feature type="domain" description="Response regulatory" evidence="4">
    <location>
        <begin position="3"/>
        <end position="118"/>
    </location>
</feature>
<evidence type="ECO:0000256" key="3">
    <source>
        <dbReference type="PROSITE-ProRule" id="PRU00169"/>
    </source>
</evidence>